<evidence type="ECO:0000259" key="11">
    <source>
        <dbReference type="PROSITE" id="PS50125"/>
    </source>
</evidence>
<dbReference type="FunFam" id="3.30.70.1230:FF:000030">
    <property type="entry name" value="Si:ch211-215j19.12"/>
    <property type="match status" value="1"/>
</dbReference>
<evidence type="ECO:0000256" key="9">
    <source>
        <dbReference type="ARBA" id="ARBA00023293"/>
    </source>
</evidence>
<dbReference type="CTD" id="6756237"/>
<evidence type="ECO:0000313" key="13">
    <source>
        <dbReference type="Proteomes" id="UP000009022"/>
    </source>
</evidence>
<dbReference type="GO" id="GO:0006182">
    <property type="term" value="P:cGMP biosynthetic process"/>
    <property type="evidence" value="ECO:0000318"/>
    <property type="project" value="GO_Central"/>
</dbReference>
<dbReference type="InterPro" id="IPR018297">
    <property type="entry name" value="A/G_cyclase_CS"/>
</dbReference>
<keyword evidence="6" id="KW-1133">Transmembrane helix</keyword>
<comment type="subcellular location">
    <subcellularLocation>
        <location evidence="1">Membrane</location>
        <topology evidence="1">Single-pass type I membrane protein</topology>
    </subcellularLocation>
</comment>
<keyword evidence="7" id="KW-0472">Membrane</keyword>
<accession>B3S4J9</accession>
<dbReference type="SMART" id="SM00044">
    <property type="entry name" value="CYCc"/>
    <property type="match status" value="1"/>
</dbReference>
<feature type="domain" description="Guanylate cyclase" evidence="11">
    <location>
        <begin position="60"/>
        <end position="191"/>
    </location>
</feature>
<evidence type="ECO:0000256" key="10">
    <source>
        <dbReference type="RuleBase" id="RU000405"/>
    </source>
</evidence>
<dbReference type="KEGG" id="tad:TRIADDRAFT_28797"/>
<dbReference type="EMBL" id="DS985249">
    <property type="protein sequence ID" value="EDV22480.1"/>
    <property type="molecule type" value="Genomic_DNA"/>
</dbReference>
<evidence type="ECO:0000256" key="7">
    <source>
        <dbReference type="ARBA" id="ARBA00023136"/>
    </source>
</evidence>
<dbReference type="GO" id="GO:0000166">
    <property type="term" value="F:nucleotide binding"/>
    <property type="evidence" value="ECO:0007669"/>
    <property type="project" value="UniProtKB-KW"/>
</dbReference>
<evidence type="ECO:0000256" key="4">
    <source>
        <dbReference type="ARBA" id="ARBA00022729"/>
    </source>
</evidence>
<dbReference type="PROSITE" id="PS00452">
    <property type="entry name" value="GUANYLATE_CYCLASE_1"/>
    <property type="match status" value="1"/>
</dbReference>
<dbReference type="GO" id="GO:0035556">
    <property type="term" value="P:intracellular signal transduction"/>
    <property type="evidence" value="ECO:0007669"/>
    <property type="project" value="InterPro"/>
</dbReference>
<keyword evidence="9" id="KW-0141">cGMP biosynthesis</keyword>
<keyword evidence="3" id="KW-0812">Transmembrane</keyword>
<evidence type="ECO:0000256" key="5">
    <source>
        <dbReference type="ARBA" id="ARBA00022741"/>
    </source>
</evidence>
<dbReference type="HOGENOM" id="CLU_001072_6_1_1"/>
<reference evidence="12 13" key="1">
    <citation type="journal article" date="2008" name="Nature">
        <title>The Trichoplax genome and the nature of placozoans.</title>
        <authorList>
            <person name="Srivastava M."/>
            <person name="Begovic E."/>
            <person name="Chapman J."/>
            <person name="Putnam N.H."/>
            <person name="Hellsten U."/>
            <person name="Kawashima T."/>
            <person name="Kuo A."/>
            <person name="Mitros T."/>
            <person name="Salamov A."/>
            <person name="Carpenter M.L."/>
            <person name="Signorovitch A.Y."/>
            <person name="Moreno M.A."/>
            <person name="Kamm K."/>
            <person name="Grimwood J."/>
            <person name="Schmutz J."/>
            <person name="Shapiro H."/>
            <person name="Grigoriev I.V."/>
            <person name="Buss L.W."/>
            <person name="Schierwater B."/>
            <person name="Dellaporta S.L."/>
            <person name="Rokhsar D.S."/>
        </authorList>
    </citation>
    <scope>NUCLEOTIDE SEQUENCE [LARGE SCALE GENOMIC DNA]</scope>
    <source>
        <strain evidence="12 13">Grell-BS-1999</strain>
    </source>
</reference>
<dbReference type="EC" id="4.6.1.2" evidence="2"/>
<dbReference type="Gene3D" id="3.30.70.1230">
    <property type="entry name" value="Nucleotide cyclase"/>
    <property type="match status" value="1"/>
</dbReference>
<comment type="similarity">
    <text evidence="10">Belongs to the adenylyl cyclase class-4/guanylyl cyclase family.</text>
</comment>
<dbReference type="Gene3D" id="6.10.250.780">
    <property type="match status" value="1"/>
</dbReference>
<evidence type="ECO:0000256" key="2">
    <source>
        <dbReference type="ARBA" id="ARBA00012202"/>
    </source>
</evidence>
<dbReference type="GeneID" id="6756237"/>
<dbReference type="PROSITE" id="PS50125">
    <property type="entry name" value="GUANYLATE_CYCLASE_2"/>
    <property type="match status" value="1"/>
</dbReference>
<dbReference type="Proteomes" id="UP000009022">
    <property type="component" value="Unassembled WGS sequence"/>
</dbReference>
<dbReference type="GO" id="GO:0001653">
    <property type="term" value="F:peptide receptor activity"/>
    <property type="evidence" value="ECO:0000318"/>
    <property type="project" value="GO_Central"/>
</dbReference>
<organism evidence="12 13">
    <name type="scientific">Trichoplax adhaerens</name>
    <name type="common">Trichoplax reptans</name>
    <dbReference type="NCBI Taxonomy" id="10228"/>
    <lineage>
        <taxon>Eukaryota</taxon>
        <taxon>Metazoa</taxon>
        <taxon>Placozoa</taxon>
        <taxon>Uniplacotomia</taxon>
        <taxon>Trichoplacea</taxon>
        <taxon>Trichoplacidae</taxon>
        <taxon>Trichoplax</taxon>
    </lineage>
</organism>
<dbReference type="SUPFAM" id="SSF55073">
    <property type="entry name" value="Nucleotide cyclase"/>
    <property type="match status" value="1"/>
</dbReference>
<dbReference type="InterPro" id="IPR011645">
    <property type="entry name" value="HNOB_dom_associated"/>
</dbReference>
<dbReference type="CDD" id="cd07302">
    <property type="entry name" value="CHD"/>
    <property type="match status" value="1"/>
</dbReference>
<dbReference type="PANTHER" id="PTHR11920">
    <property type="entry name" value="GUANYLYL CYCLASE"/>
    <property type="match status" value="1"/>
</dbReference>
<dbReference type="RefSeq" id="XP_002115024.1">
    <property type="nucleotide sequence ID" value="XM_002114988.1"/>
</dbReference>
<evidence type="ECO:0000256" key="1">
    <source>
        <dbReference type="ARBA" id="ARBA00004479"/>
    </source>
</evidence>
<gene>
    <name evidence="12" type="ORF">TRIADDRAFT_28797</name>
</gene>
<sequence>MYKLLRNIQLLAIHLSKQTQQLQDERARANQLLYQMLPKFVANQLKQGYNVSAETFEDVTIYFSDIVGFTVICHRITALQVVQMLNILYEIFDSKVDKYDAYKIETVGDAYMVASGLPRRIPNRRHAREIADLALDLQSEIQGIKISTMPDQLIRLRAGIHTGPCAAGVVGNKTPRYCLFGDTVNIASRMESHGQAAKIHVSKNCKTALDHIGGYILNSRGHVTVKVLWNYENV</sequence>
<dbReference type="GO" id="GO:0007168">
    <property type="term" value="P:receptor guanylyl cyclase signaling pathway"/>
    <property type="evidence" value="ECO:0000318"/>
    <property type="project" value="GO_Central"/>
</dbReference>
<dbReference type="AlphaFoldDB" id="B3S4J9"/>
<dbReference type="PhylomeDB" id="B3S4J9"/>
<evidence type="ECO:0000256" key="3">
    <source>
        <dbReference type="ARBA" id="ARBA00022692"/>
    </source>
</evidence>
<dbReference type="Pfam" id="PF00211">
    <property type="entry name" value="Guanylate_cyc"/>
    <property type="match status" value="1"/>
</dbReference>
<dbReference type="GO" id="GO:0005886">
    <property type="term" value="C:plasma membrane"/>
    <property type="evidence" value="ECO:0000318"/>
    <property type="project" value="GO_Central"/>
</dbReference>
<evidence type="ECO:0000256" key="8">
    <source>
        <dbReference type="ARBA" id="ARBA00023239"/>
    </source>
</evidence>
<dbReference type="eggNOG" id="KOG1023">
    <property type="taxonomic scope" value="Eukaryota"/>
</dbReference>
<dbReference type="OMA" id="HISAATH"/>
<keyword evidence="13" id="KW-1185">Reference proteome</keyword>
<dbReference type="InterPro" id="IPR050401">
    <property type="entry name" value="Cyclic_nucleotide_synthase"/>
</dbReference>
<evidence type="ECO:0000313" key="12">
    <source>
        <dbReference type="EMBL" id="EDV22480.1"/>
    </source>
</evidence>
<dbReference type="Pfam" id="PF07701">
    <property type="entry name" value="HNOBA"/>
    <property type="match status" value="1"/>
</dbReference>
<proteinExistence type="inferred from homology"/>
<keyword evidence="8 10" id="KW-0456">Lyase</keyword>
<evidence type="ECO:0000256" key="6">
    <source>
        <dbReference type="ARBA" id="ARBA00022989"/>
    </source>
</evidence>
<dbReference type="InterPro" id="IPR029787">
    <property type="entry name" value="Nucleotide_cyclase"/>
</dbReference>
<dbReference type="GO" id="GO:0004383">
    <property type="term" value="F:guanylate cyclase activity"/>
    <property type="evidence" value="ECO:0000318"/>
    <property type="project" value="GO_Central"/>
</dbReference>
<protein>
    <recommendedName>
        <fullName evidence="2">guanylate cyclase</fullName>
        <ecNumber evidence="2">4.6.1.2</ecNumber>
    </recommendedName>
</protein>
<dbReference type="InterPro" id="IPR001054">
    <property type="entry name" value="A/G_cyclase"/>
</dbReference>
<keyword evidence="4" id="KW-0732">Signal</keyword>
<dbReference type="InParanoid" id="B3S4J9"/>
<keyword evidence="5" id="KW-0547">Nucleotide-binding</keyword>
<dbReference type="OrthoDB" id="60033at2759"/>
<dbReference type="PANTHER" id="PTHR11920:SF501">
    <property type="entry name" value="GUANYLATE CYCLASE 32E"/>
    <property type="match status" value="1"/>
</dbReference>
<name>B3S4J9_TRIAD</name>